<dbReference type="OrthoDB" id="4753135at2"/>
<reference evidence="1 2" key="1">
    <citation type="journal article" date="2019" name="Emerg. Microbes Infect.">
        <title>Comprehensive subspecies identification of 175 nontuberculous mycobacteria species based on 7547 genomic profiles.</title>
        <authorList>
            <person name="Matsumoto Y."/>
            <person name="Kinjo T."/>
            <person name="Motooka D."/>
            <person name="Nabeya D."/>
            <person name="Jung N."/>
            <person name="Uechi K."/>
            <person name="Horii T."/>
            <person name="Iida T."/>
            <person name="Fujita J."/>
            <person name="Nakamura S."/>
        </authorList>
    </citation>
    <scope>NUCLEOTIDE SEQUENCE [LARGE SCALE GENOMIC DNA]</scope>
    <source>
        <strain evidence="1 2">JCM 14738</strain>
    </source>
</reference>
<dbReference type="RefSeq" id="WP_085232255.1">
    <property type="nucleotide sequence ID" value="NZ_AP022613.1"/>
</dbReference>
<protein>
    <submittedName>
        <fullName evidence="1">Uncharacterized protein</fullName>
    </submittedName>
</protein>
<dbReference type="EMBL" id="AP022613">
    <property type="protein sequence ID" value="BBZ38322.1"/>
    <property type="molecule type" value="Genomic_DNA"/>
</dbReference>
<name>A0A1X1TGV0_9MYCO</name>
<dbReference type="Proteomes" id="UP000467385">
    <property type="component" value="Chromosome"/>
</dbReference>
<organism evidence="1 2">
    <name type="scientific">Mycobacterium conspicuum</name>
    <dbReference type="NCBI Taxonomy" id="44010"/>
    <lineage>
        <taxon>Bacteria</taxon>
        <taxon>Bacillati</taxon>
        <taxon>Actinomycetota</taxon>
        <taxon>Actinomycetes</taxon>
        <taxon>Mycobacteriales</taxon>
        <taxon>Mycobacteriaceae</taxon>
        <taxon>Mycobacterium</taxon>
    </lineage>
</organism>
<evidence type="ECO:0000313" key="1">
    <source>
        <dbReference type="EMBL" id="BBZ38322.1"/>
    </source>
</evidence>
<proteinExistence type="predicted"/>
<accession>A0A1X1TGV0</accession>
<sequence>MRDIETIDRELRMQARAWSVAREFGVRTTTADIDRLLDERIQCLAGKKLGAESVPTLGRADPVNSPCDGVVGPTHVKS</sequence>
<dbReference type="STRING" id="44010.AWC00_08715"/>
<evidence type="ECO:0000313" key="2">
    <source>
        <dbReference type="Proteomes" id="UP000467385"/>
    </source>
</evidence>
<gene>
    <name evidence="1" type="ORF">MCNS_13850</name>
</gene>
<dbReference type="AlphaFoldDB" id="A0A1X1TGV0"/>
<keyword evidence="2" id="KW-1185">Reference proteome</keyword>